<evidence type="ECO:0000256" key="4">
    <source>
        <dbReference type="ARBA" id="ARBA00023125"/>
    </source>
</evidence>
<proteinExistence type="inferred from homology"/>
<keyword evidence="4" id="KW-0238">DNA-binding</keyword>
<dbReference type="Proteomes" id="UP000552097">
    <property type="component" value="Unassembled WGS sequence"/>
</dbReference>
<dbReference type="EMBL" id="JACHMO010000001">
    <property type="protein sequence ID" value="MBB5806747.1"/>
    <property type="molecule type" value="Genomic_DNA"/>
</dbReference>
<evidence type="ECO:0000256" key="1">
    <source>
        <dbReference type="ARBA" id="ARBA00022491"/>
    </source>
</evidence>
<dbReference type="InterPro" id="IPR010985">
    <property type="entry name" value="Ribbon_hlx_hlx"/>
</dbReference>
<gene>
    <name evidence="7" type="ORF">F4560_006515</name>
</gene>
<evidence type="ECO:0000313" key="7">
    <source>
        <dbReference type="EMBL" id="MBB5806747.1"/>
    </source>
</evidence>
<protein>
    <submittedName>
        <fullName evidence="7">Uncharacterized protein (DUF1778 family)</fullName>
    </submittedName>
</protein>
<evidence type="ECO:0000256" key="3">
    <source>
        <dbReference type="ARBA" id="ARBA00023015"/>
    </source>
</evidence>
<keyword evidence="5" id="KW-0804">Transcription</keyword>
<dbReference type="GO" id="GO:0006355">
    <property type="term" value="P:regulation of DNA-templated transcription"/>
    <property type="evidence" value="ECO:0007669"/>
    <property type="project" value="InterPro"/>
</dbReference>
<keyword evidence="2" id="KW-1277">Toxin-antitoxin system</keyword>
<evidence type="ECO:0000256" key="2">
    <source>
        <dbReference type="ARBA" id="ARBA00022649"/>
    </source>
</evidence>
<reference evidence="7 8" key="1">
    <citation type="submission" date="2020-08" db="EMBL/GenBank/DDBJ databases">
        <title>Sequencing the genomes of 1000 actinobacteria strains.</title>
        <authorList>
            <person name="Klenk H.-P."/>
        </authorList>
    </citation>
    <scope>NUCLEOTIDE SEQUENCE [LARGE SCALE GENOMIC DNA]</scope>
    <source>
        <strain evidence="7 8">DSM 45486</strain>
    </source>
</reference>
<dbReference type="GO" id="GO:0003677">
    <property type="term" value="F:DNA binding"/>
    <property type="evidence" value="ECO:0007669"/>
    <property type="project" value="UniProtKB-KW"/>
</dbReference>
<evidence type="ECO:0000256" key="6">
    <source>
        <dbReference type="ARBA" id="ARBA00049988"/>
    </source>
</evidence>
<dbReference type="PANTHER" id="PTHR35401">
    <property type="entry name" value="COPG FAMILY HELIX-TURN-HELIX PROTEIN-RELATED-RELATED"/>
    <property type="match status" value="1"/>
</dbReference>
<dbReference type="RefSeq" id="WP_184926551.1">
    <property type="nucleotide sequence ID" value="NZ_JACHMO010000001.1"/>
</dbReference>
<dbReference type="PANTHER" id="PTHR35401:SF1">
    <property type="entry name" value="CYTOPLASMIC PROTEIN"/>
    <property type="match status" value="1"/>
</dbReference>
<keyword evidence="8" id="KW-1185">Reference proteome</keyword>
<evidence type="ECO:0000256" key="5">
    <source>
        <dbReference type="ARBA" id="ARBA00023163"/>
    </source>
</evidence>
<accession>A0A7W9HQP7</accession>
<evidence type="ECO:0000313" key="8">
    <source>
        <dbReference type="Proteomes" id="UP000552097"/>
    </source>
</evidence>
<comment type="similarity">
    <text evidence="6">Belongs to the TacA antitoxin family.</text>
</comment>
<dbReference type="SUPFAM" id="SSF47598">
    <property type="entry name" value="Ribbon-helix-helix"/>
    <property type="match status" value="1"/>
</dbReference>
<dbReference type="AlphaFoldDB" id="A0A7W9HQP7"/>
<comment type="caution">
    <text evidence="7">The sequence shown here is derived from an EMBL/GenBank/DDBJ whole genome shotgun (WGS) entry which is preliminary data.</text>
</comment>
<dbReference type="Gene3D" id="1.20.5.780">
    <property type="entry name" value="Single helix bin"/>
    <property type="match status" value="1"/>
</dbReference>
<dbReference type="InterPro" id="IPR014795">
    <property type="entry name" value="TacA_1-like"/>
</dbReference>
<keyword evidence="3" id="KW-0805">Transcription regulation</keyword>
<sequence length="89" mass="9515">MPAKDARLELRLDPAVKARLEQAAALTRQSTSSFVAEASIAAADKVLGAADVTFMPAEQFDELIAALDVPDDAPELARLAARPSRVVRR</sequence>
<dbReference type="Pfam" id="PF08681">
    <property type="entry name" value="TacA1"/>
    <property type="match status" value="1"/>
</dbReference>
<organism evidence="7 8">
    <name type="scientific">Saccharothrix ecbatanensis</name>
    <dbReference type="NCBI Taxonomy" id="1105145"/>
    <lineage>
        <taxon>Bacteria</taxon>
        <taxon>Bacillati</taxon>
        <taxon>Actinomycetota</taxon>
        <taxon>Actinomycetes</taxon>
        <taxon>Pseudonocardiales</taxon>
        <taxon>Pseudonocardiaceae</taxon>
        <taxon>Saccharothrix</taxon>
    </lineage>
</organism>
<name>A0A7W9HQP7_9PSEU</name>
<keyword evidence="1" id="KW-0678">Repressor</keyword>